<accession>A0A9D2KJB8</accession>
<gene>
    <name evidence="1" type="ORF">H9962_00900</name>
</gene>
<reference evidence="1" key="1">
    <citation type="journal article" date="2021" name="PeerJ">
        <title>Extensive microbial diversity within the chicken gut microbiome revealed by metagenomics and culture.</title>
        <authorList>
            <person name="Gilroy R."/>
            <person name="Ravi A."/>
            <person name="Getino M."/>
            <person name="Pursley I."/>
            <person name="Horton D.L."/>
            <person name="Alikhan N.F."/>
            <person name="Baker D."/>
            <person name="Gharbi K."/>
            <person name="Hall N."/>
            <person name="Watson M."/>
            <person name="Adriaenssens E.M."/>
            <person name="Foster-Nyarko E."/>
            <person name="Jarju S."/>
            <person name="Secka A."/>
            <person name="Antonio M."/>
            <person name="Oren A."/>
            <person name="Chaudhuri R.R."/>
            <person name="La Ragione R."/>
            <person name="Hildebrand F."/>
            <person name="Pallen M.J."/>
        </authorList>
    </citation>
    <scope>NUCLEOTIDE SEQUENCE</scope>
    <source>
        <strain evidence="1">CHK186-16707</strain>
    </source>
</reference>
<name>A0A9D2KJB8_9BACT</name>
<evidence type="ECO:0000313" key="2">
    <source>
        <dbReference type="Proteomes" id="UP000824225"/>
    </source>
</evidence>
<organism evidence="1 2">
    <name type="scientific">Candidatus Mailhella merdigallinarum</name>
    <dbReference type="NCBI Taxonomy" id="2838658"/>
    <lineage>
        <taxon>Bacteria</taxon>
        <taxon>Pseudomonadati</taxon>
        <taxon>Thermodesulfobacteriota</taxon>
        <taxon>Desulfovibrionia</taxon>
        <taxon>Desulfovibrionales</taxon>
        <taxon>Desulfovibrionaceae</taxon>
        <taxon>Mailhella</taxon>
    </lineage>
</organism>
<dbReference type="Proteomes" id="UP000824225">
    <property type="component" value="Unassembled WGS sequence"/>
</dbReference>
<protein>
    <submittedName>
        <fullName evidence="1">YkgJ family cysteine cluster protein</fullName>
    </submittedName>
</protein>
<dbReference type="Pfam" id="PF03692">
    <property type="entry name" value="CxxCxxCC"/>
    <property type="match status" value="1"/>
</dbReference>
<reference evidence="1" key="2">
    <citation type="submission" date="2021-04" db="EMBL/GenBank/DDBJ databases">
        <authorList>
            <person name="Gilroy R."/>
        </authorList>
    </citation>
    <scope>NUCLEOTIDE SEQUENCE</scope>
    <source>
        <strain evidence="1">CHK186-16707</strain>
    </source>
</reference>
<sequence>MSDTELDVVFRDYETLTARTDELFERVRAQFPAEVACTAGCSDCCHAMFDLSLVEAMALNRAFNARFGFGAARSAVLEAAGDADRAATRLKRHYFQRAKQGATDEEILREAARDRLRCPLLGPDDRCVLYEQRPVTCRLYGVPTAIHGKAHVCGKCGFARGGAYPTVALDRIQDKLAELSRRLAVAVGSRYRELHTVYVPVSMALLTKYDDAYLGVGPAPQEQE</sequence>
<comment type="caution">
    <text evidence="1">The sequence shown here is derived from an EMBL/GenBank/DDBJ whole genome shotgun (WGS) entry which is preliminary data.</text>
</comment>
<dbReference type="EMBL" id="DXAN01000003">
    <property type="protein sequence ID" value="HJA07739.1"/>
    <property type="molecule type" value="Genomic_DNA"/>
</dbReference>
<evidence type="ECO:0000313" key="1">
    <source>
        <dbReference type="EMBL" id="HJA07739.1"/>
    </source>
</evidence>
<dbReference type="AlphaFoldDB" id="A0A9D2KJB8"/>
<dbReference type="InterPro" id="IPR005358">
    <property type="entry name" value="Puta_zinc/iron-chelating_dom"/>
</dbReference>
<proteinExistence type="predicted"/>